<protein>
    <submittedName>
        <fullName evidence="2">Uncharacterized protein</fullName>
    </submittedName>
</protein>
<dbReference type="RefSeq" id="XP_046059500.1">
    <property type="nucleotide sequence ID" value="XM_046206868.1"/>
</dbReference>
<evidence type="ECO:0000313" key="3">
    <source>
        <dbReference type="Proteomes" id="UP000769157"/>
    </source>
</evidence>
<sequence>MSGKCLLKIEPSPTNDTNPRPATCSNPENGLLESPGTEPFGSPNAWIPDLDTVCGSLWELITKELPPYACNESVLNNAQSIVPSKVILQNVLEVCDVRKSDLGLYAETSNASGTVETKRWYSDAWPPYTSLLNGSCNCKDD</sequence>
<dbReference type="EMBL" id="JAEUBE010000378">
    <property type="protein sequence ID" value="KAH3662411.1"/>
    <property type="molecule type" value="Genomic_DNA"/>
</dbReference>
<dbReference type="Proteomes" id="UP000769157">
    <property type="component" value="Unassembled WGS sequence"/>
</dbReference>
<reference evidence="2" key="1">
    <citation type="journal article" date="2021" name="Open Biol.">
        <title>Shared evolutionary footprints suggest mitochondrial oxidative damage underlies multiple complex I losses in fungi.</title>
        <authorList>
            <person name="Schikora-Tamarit M.A."/>
            <person name="Marcet-Houben M."/>
            <person name="Nosek J."/>
            <person name="Gabaldon T."/>
        </authorList>
    </citation>
    <scope>NUCLEOTIDE SEQUENCE</scope>
    <source>
        <strain evidence="2">CBS6075</strain>
    </source>
</reference>
<evidence type="ECO:0000256" key="1">
    <source>
        <dbReference type="SAM" id="MobiDB-lite"/>
    </source>
</evidence>
<comment type="caution">
    <text evidence="2">The sequence shown here is derived from an EMBL/GenBank/DDBJ whole genome shotgun (WGS) entry which is preliminary data.</text>
</comment>
<feature type="compositionally biased region" description="Polar residues" evidence="1">
    <location>
        <begin position="12"/>
        <end position="28"/>
    </location>
</feature>
<proteinExistence type="predicted"/>
<evidence type="ECO:0000313" key="2">
    <source>
        <dbReference type="EMBL" id="KAH3662411.1"/>
    </source>
</evidence>
<dbReference type="AlphaFoldDB" id="A0A9P8P018"/>
<name>A0A9P8P018_9ASCO</name>
<gene>
    <name evidence="2" type="ORF">OGAPHI_005663</name>
</gene>
<reference evidence="2" key="2">
    <citation type="submission" date="2021-01" db="EMBL/GenBank/DDBJ databases">
        <authorList>
            <person name="Schikora-Tamarit M.A."/>
        </authorList>
    </citation>
    <scope>NUCLEOTIDE SEQUENCE</scope>
    <source>
        <strain evidence="2">CBS6075</strain>
    </source>
</reference>
<organism evidence="2 3">
    <name type="scientific">Ogataea philodendri</name>
    <dbReference type="NCBI Taxonomy" id="1378263"/>
    <lineage>
        <taxon>Eukaryota</taxon>
        <taxon>Fungi</taxon>
        <taxon>Dikarya</taxon>
        <taxon>Ascomycota</taxon>
        <taxon>Saccharomycotina</taxon>
        <taxon>Pichiomycetes</taxon>
        <taxon>Pichiales</taxon>
        <taxon>Pichiaceae</taxon>
        <taxon>Ogataea</taxon>
    </lineage>
</organism>
<feature type="region of interest" description="Disordered" evidence="1">
    <location>
        <begin position="1"/>
        <end position="42"/>
    </location>
</feature>
<accession>A0A9P8P018</accession>
<keyword evidence="3" id="KW-1185">Reference proteome</keyword>
<dbReference type="GeneID" id="70237627"/>